<name>A0A3R7N8K2_9TRYP</name>
<accession>A0A3R7N8K2</accession>
<keyword evidence="2" id="KW-1185">Reference proteome</keyword>
<proteinExistence type="predicted"/>
<dbReference type="GeneID" id="40322055"/>
<comment type="caution">
    <text evidence="1">The sequence shown here is derived from an EMBL/GenBank/DDBJ whole genome shotgun (WGS) entry which is preliminary data.</text>
</comment>
<reference evidence="1 2" key="1">
    <citation type="journal article" date="2018" name="BMC Genomics">
        <title>Genomic comparison of Trypanosoma conorhini and Trypanosoma rangeli to Trypanosoma cruzi strains of high and low virulence.</title>
        <authorList>
            <person name="Bradwell K.R."/>
            <person name="Koparde V.N."/>
            <person name="Matveyev A.V."/>
            <person name="Serrano M.G."/>
            <person name="Alves J.M."/>
            <person name="Parikh H."/>
            <person name="Huang B."/>
            <person name="Lee V."/>
            <person name="Espinosa-Alvarez O."/>
            <person name="Ortiz P.A."/>
            <person name="Costa-Martins A.G."/>
            <person name="Teixeira M.M."/>
            <person name="Buck G.A."/>
        </authorList>
    </citation>
    <scope>NUCLEOTIDE SEQUENCE [LARGE SCALE GENOMIC DNA]</scope>
    <source>
        <strain evidence="1 2">025E</strain>
    </source>
</reference>
<protein>
    <submittedName>
        <fullName evidence="1">Uncharacterized protein</fullName>
    </submittedName>
</protein>
<organism evidence="1 2">
    <name type="scientific">Trypanosoma conorhini</name>
    <dbReference type="NCBI Taxonomy" id="83891"/>
    <lineage>
        <taxon>Eukaryota</taxon>
        <taxon>Discoba</taxon>
        <taxon>Euglenozoa</taxon>
        <taxon>Kinetoplastea</taxon>
        <taxon>Metakinetoplastina</taxon>
        <taxon>Trypanosomatida</taxon>
        <taxon>Trypanosomatidae</taxon>
        <taxon>Trypanosoma</taxon>
    </lineage>
</organism>
<dbReference type="Proteomes" id="UP000284403">
    <property type="component" value="Unassembled WGS sequence"/>
</dbReference>
<dbReference type="AlphaFoldDB" id="A0A3R7N8K2"/>
<dbReference type="OrthoDB" id="10629674at2759"/>
<evidence type="ECO:0000313" key="1">
    <source>
        <dbReference type="EMBL" id="RNF02182.1"/>
    </source>
</evidence>
<feature type="non-terminal residue" evidence="1">
    <location>
        <position position="1"/>
    </location>
</feature>
<sequence length="130" mass="14045">SAYPVAERVRVLSGMCDRWNVRAGRLGRNVPVDEHVAQAVERLAVRLSQVLQQSVGGHDSRLGWSLGTQDRRAVGWGASMSPETMSLLASVASPPRRGDHLEPLAASTASFGGSLTVVARPPPHLKFLRR</sequence>
<evidence type="ECO:0000313" key="2">
    <source>
        <dbReference type="Proteomes" id="UP000284403"/>
    </source>
</evidence>
<gene>
    <name evidence="1" type="ORF">Tco025E_08444</name>
</gene>
<dbReference type="EMBL" id="MKKU01000785">
    <property type="protein sequence ID" value="RNF02182.1"/>
    <property type="molecule type" value="Genomic_DNA"/>
</dbReference>
<dbReference type="RefSeq" id="XP_029224609.1">
    <property type="nucleotide sequence ID" value="XM_029375293.1"/>
</dbReference>